<feature type="region of interest" description="Disordered" evidence="1">
    <location>
        <begin position="1"/>
        <end position="25"/>
    </location>
</feature>
<dbReference type="Proteomes" id="UP000569018">
    <property type="component" value="Unassembled WGS sequence"/>
</dbReference>
<dbReference type="Proteomes" id="UP000585609">
    <property type="component" value="Unassembled WGS sequence"/>
</dbReference>
<evidence type="ECO:0000313" key="5">
    <source>
        <dbReference type="Proteomes" id="UP000569018"/>
    </source>
</evidence>
<comment type="caution">
    <text evidence="2">The sequence shown here is derived from an EMBL/GenBank/DDBJ whole genome shotgun (WGS) entry which is preliminary data.</text>
</comment>
<protein>
    <submittedName>
        <fullName evidence="2">Uncharacterized protein</fullName>
    </submittedName>
</protein>
<organism evidence="2 6">
    <name type="scientific">Candidatus Hakubella thermalkaliphila</name>
    <dbReference type="NCBI Taxonomy" id="2754717"/>
    <lineage>
        <taxon>Bacteria</taxon>
        <taxon>Bacillati</taxon>
        <taxon>Actinomycetota</taxon>
        <taxon>Actinomycetota incertae sedis</taxon>
        <taxon>Candidatus Hakubellales</taxon>
        <taxon>Candidatus Hakubellaceae</taxon>
        <taxon>Candidatus Hakubella</taxon>
    </lineage>
</organism>
<evidence type="ECO:0000313" key="2">
    <source>
        <dbReference type="EMBL" id="GFP23348.1"/>
    </source>
</evidence>
<dbReference type="Proteomes" id="UP000588083">
    <property type="component" value="Unassembled WGS sequence"/>
</dbReference>
<sequence>MLEAELRNEDTDSKQRSSRVVPGTSQFCQGQKLQTDIKDQSAAADLKRVMKIILLRKADKYERQCQR</sequence>
<dbReference type="EMBL" id="BLRZ01000144">
    <property type="protein sequence ID" value="GFP31021.1"/>
    <property type="molecule type" value="Genomic_DNA"/>
</dbReference>
<dbReference type="EMBL" id="BLRW01000092">
    <property type="protein sequence ID" value="GFP23348.1"/>
    <property type="molecule type" value="Genomic_DNA"/>
</dbReference>
<evidence type="ECO:0000313" key="6">
    <source>
        <dbReference type="Proteomes" id="UP000585609"/>
    </source>
</evidence>
<evidence type="ECO:0000256" key="1">
    <source>
        <dbReference type="SAM" id="MobiDB-lite"/>
    </source>
</evidence>
<evidence type="ECO:0000313" key="7">
    <source>
        <dbReference type="Proteomes" id="UP000588083"/>
    </source>
</evidence>
<keyword evidence="7" id="KW-1185">Reference proteome</keyword>
<evidence type="ECO:0000313" key="3">
    <source>
        <dbReference type="EMBL" id="GFP31021.1"/>
    </source>
</evidence>
<feature type="compositionally biased region" description="Basic and acidic residues" evidence="1">
    <location>
        <begin position="1"/>
        <end position="15"/>
    </location>
</feature>
<accession>A0A6V8NSL7</accession>
<gene>
    <name evidence="2" type="ORF">HKBW3S09_00815</name>
    <name evidence="3" type="ORF">HKBW3S34_01940</name>
    <name evidence="4" type="ORF">HKBW3S47_01443</name>
</gene>
<reference evidence="5 6" key="1">
    <citation type="journal article" date="2020" name="Front. Microbiol.">
        <title>Single-cell genomics of novel Actinobacteria with the Wood-Ljungdahl pathway discovered in a serpentinizing system.</title>
        <authorList>
            <person name="Merino N."/>
            <person name="Kawai M."/>
            <person name="Boyd E.S."/>
            <person name="Colman D.R."/>
            <person name="McGlynn S.E."/>
            <person name="Nealson K.H."/>
            <person name="Kurokawa K."/>
            <person name="Hongoh Y."/>
        </authorList>
    </citation>
    <scope>NUCLEOTIDE SEQUENCE [LARGE SCALE GENOMIC DNA]</scope>
    <source>
        <strain evidence="2 6">S09_30</strain>
        <strain evidence="3 7">S34</strain>
        <strain evidence="4 5">S47</strain>
    </source>
</reference>
<dbReference type="AlphaFoldDB" id="A0A6V8NSL7"/>
<proteinExistence type="predicted"/>
<dbReference type="EMBL" id="BLSD01000084">
    <property type="protein sequence ID" value="GFP39745.1"/>
    <property type="molecule type" value="Genomic_DNA"/>
</dbReference>
<name>A0A6V8NSL7_9ACTN</name>
<evidence type="ECO:0000313" key="4">
    <source>
        <dbReference type="EMBL" id="GFP39745.1"/>
    </source>
</evidence>